<evidence type="ECO:0000313" key="2">
    <source>
        <dbReference type="WBParaSite" id="HPLM_0001653801-mRNA-1"/>
    </source>
</evidence>
<keyword evidence="1" id="KW-0812">Transmembrane</keyword>
<feature type="transmembrane region" description="Helical" evidence="1">
    <location>
        <begin position="14"/>
        <end position="34"/>
    </location>
</feature>
<keyword evidence="1" id="KW-0472">Membrane</keyword>
<reference evidence="2" key="1">
    <citation type="submission" date="2017-02" db="UniProtKB">
        <authorList>
            <consortium name="WormBaseParasite"/>
        </authorList>
    </citation>
    <scope>IDENTIFICATION</scope>
</reference>
<keyword evidence="1" id="KW-1133">Transmembrane helix</keyword>
<proteinExistence type="predicted"/>
<evidence type="ECO:0000256" key="1">
    <source>
        <dbReference type="SAM" id="Phobius"/>
    </source>
</evidence>
<dbReference type="WBParaSite" id="HPLM_0001653801-mRNA-1">
    <property type="protein sequence ID" value="HPLM_0001653801-mRNA-1"/>
    <property type="gene ID" value="HPLM_0001653801"/>
</dbReference>
<dbReference type="AlphaFoldDB" id="A0A0N4WXJ0"/>
<accession>A0A0N4WXJ0</accession>
<organism evidence="2">
    <name type="scientific">Haemonchus placei</name>
    <name type="common">Barber's pole worm</name>
    <dbReference type="NCBI Taxonomy" id="6290"/>
    <lineage>
        <taxon>Eukaryota</taxon>
        <taxon>Metazoa</taxon>
        <taxon>Ecdysozoa</taxon>
        <taxon>Nematoda</taxon>
        <taxon>Chromadorea</taxon>
        <taxon>Rhabditida</taxon>
        <taxon>Rhabditina</taxon>
        <taxon>Rhabditomorpha</taxon>
        <taxon>Strongyloidea</taxon>
        <taxon>Trichostrongylidae</taxon>
        <taxon>Haemonchus</taxon>
    </lineage>
</organism>
<sequence length="53" mass="6508">LFKYLVILCKFLDYFFPTLLSIILPIETMSISIHHQNRFFSICRDMKRLVWKK</sequence>
<protein>
    <submittedName>
        <fullName evidence="2">Ovule protein</fullName>
    </submittedName>
</protein>
<name>A0A0N4WXJ0_HAEPC</name>